<feature type="non-terminal residue" evidence="2">
    <location>
        <position position="386"/>
    </location>
</feature>
<dbReference type="InterPro" id="IPR046426">
    <property type="entry name" value="DAXX_histone-bd_sf"/>
</dbReference>
<feature type="compositionally biased region" description="Basic and acidic residues" evidence="1">
    <location>
        <begin position="151"/>
        <end position="189"/>
    </location>
</feature>
<comment type="caution">
    <text evidence="2">The sequence shown here is derived from an EMBL/GenBank/DDBJ whole genome shotgun (WGS) entry which is preliminary data.</text>
</comment>
<protein>
    <submittedName>
        <fullName evidence="2">Daxx</fullName>
    </submittedName>
</protein>
<feature type="compositionally biased region" description="Basic and acidic residues" evidence="1">
    <location>
        <begin position="234"/>
        <end position="244"/>
    </location>
</feature>
<feature type="compositionally biased region" description="Acidic residues" evidence="1">
    <location>
        <begin position="120"/>
        <end position="134"/>
    </location>
</feature>
<feature type="compositionally biased region" description="Basic and acidic residues" evidence="1">
    <location>
        <begin position="265"/>
        <end position="275"/>
    </location>
</feature>
<accession>A0A0L7K6G2</accession>
<name>A0A0L7K6G2_OPEBR</name>
<gene>
    <name evidence="2" type="ORF">OBRU01_25340</name>
</gene>
<organism evidence="2 3">
    <name type="scientific">Operophtera brumata</name>
    <name type="common">Winter moth</name>
    <name type="synonym">Phalaena brumata</name>
    <dbReference type="NCBI Taxonomy" id="104452"/>
    <lineage>
        <taxon>Eukaryota</taxon>
        <taxon>Metazoa</taxon>
        <taxon>Ecdysozoa</taxon>
        <taxon>Arthropoda</taxon>
        <taxon>Hexapoda</taxon>
        <taxon>Insecta</taxon>
        <taxon>Pterygota</taxon>
        <taxon>Neoptera</taxon>
        <taxon>Endopterygota</taxon>
        <taxon>Lepidoptera</taxon>
        <taxon>Glossata</taxon>
        <taxon>Ditrysia</taxon>
        <taxon>Geometroidea</taxon>
        <taxon>Geometridae</taxon>
        <taxon>Larentiinae</taxon>
        <taxon>Operophtera</taxon>
    </lineage>
</organism>
<dbReference type="AlphaFoldDB" id="A0A0L7K6G2"/>
<evidence type="ECO:0000256" key="1">
    <source>
        <dbReference type="SAM" id="MobiDB-lite"/>
    </source>
</evidence>
<dbReference type="Gene3D" id="1.20.58.2170">
    <property type="match status" value="1"/>
</dbReference>
<evidence type="ECO:0000313" key="3">
    <source>
        <dbReference type="Proteomes" id="UP000037510"/>
    </source>
</evidence>
<keyword evidence="3" id="KW-1185">Reference proteome</keyword>
<evidence type="ECO:0000313" key="2">
    <source>
        <dbReference type="EMBL" id="KOB58650.1"/>
    </source>
</evidence>
<dbReference type="EMBL" id="JTDY01010282">
    <property type="protein sequence ID" value="KOB58650.1"/>
    <property type="molecule type" value="Genomic_DNA"/>
</dbReference>
<sequence>MIRVHAKFCQLTNTKMPSEPRVQIDARPGQHKGPAKRLEKWINKKVPIGTPLTFPDFHDVLRCVRDANQEDNLENEWRLAASRIQSELDPAEGSEELKKKLEDNRRNQLNLEAVEIGDKEADESPVETDDDEPTEERTSLETKAKRKDRLKRLLQEKSKKVTDAKEKLDKTKKPDNDNSEPKEESENKIVTESVDVQMEIECSSAGVEKKINKSNNDEYNESVEDILLASSDEETNKDAEKSRGDPISIDETNVEQSKNKNTKNLNKEISDKNADITDASSMESIEITGAENVNLNAGSAEVTSIAATETGDDGINTNAVETGITSVETVEDEKTGDVNDDAAVNAGSAEVTSIAATETGDDDINTNAVETGITPVETVEDEKTGD</sequence>
<reference evidence="2 3" key="1">
    <citation type="journal article" date="2015" name="Genome Biol. Evol.">
        <title>The genome of winter moth (Operophtera brumata) provides a genomic perspective on sexual dimorphism and phenology.</title>
        <authorList>
            <person name="Derks M.F."/>
            <person name="Smit S."/>
            <person name="Salis L."/>
            <person name="Schijlen E."/>
            <person name="Bossers A."/>
            <person name="Mateman C."/>
            <person name="Pijl A.S."/>
            <person name="de Ridder D."/>
            <person name="Groenen M.A."/>
            <person name="Visser M.E."/>
            <person name="Megens H.J."/>
        </authorList>
    </citation>
    <scope>NUCLEOTIDE SEQUENCE [LARGE SCALE GENOMIC DNA]</scope>
    <source>
        <strain evidence="2">WM2013NL</strain>
        <tissue evidence="2">Head and thorax</tissue>
    </source>
</reference>
<dbReference type="Proteomes" id="UP000037510">
    <property type="component" value="Unassembled WGS sequence"/>
</dbReference>
<feature type="region of interest" description="Disordered" evidence="1">
    <location>
        <begin position="88"/>
        <end position="279"/>
    </location>
</feature>
<proteinExistence type="predicted"/>
<dbReference type="GO" id="GO:0042393">
    <property type="term" value="F:histone binding"/>
    <property type="evidence" value="ECO:0007669"/>
    <property type="project" value="InterPro"/>
</dbReference>
<feature type="compositionally biased region" description="Basic and acidic residues" evidence="1">
    <location>
        <begin position="95"/>
        <end position="106"/>
    </location>
</feature>